<dbReference type="Gene3D" id="1.10.167.10">
    <property type="entry name" value="Regulator of G-protein Signalling 4, domain 2"/>
    <property type="match status" value="1"/>
</dbReference>
<dbReference type="EMBL" id="JH711577">
    <property type="protein sequence ID" value="EIW82464.1"/>
    <property type="molecule type" value="Genomic_DNA"/>
</dbReference>
<proteinExistence type="predicted"/>
<dbReference type="PANTHER" id="PTHR10845:SF192">
    <property type="entry name" value="DOUBLE HIT, ISOFORM B"/>
    <property type="match status" value="1"/>
</dbReference>
<dbReference type="InterPro" id="IPR036390">
    <property type="entry name" value="WH_DNA-bd_sf"/>
</dbReference>
<dbReference type="OrthoDB" id="196547at2759"/>
<evidence type="ECO:0000313" key="6">
    <source>
        <dbReference type="Proteomes" id="UP000053558"/>
    </source>
</evidence>
<dbReference type="InterPro" id="IPR058855">
    <property type="entry name" value="RGS1/SST2-like_Fungal-DR"/>
</dbReference>
<dbReference type="InterPro" id="IPR016137">
    <property type="entry name" value="RGS"/>
</dbReference>
<dbReference type="Pfam" id="PF00615">
    <property type="entry name" value="RGS"/>
    <property type="match status" value="1"/>
</dbReference>
<dbReference type="InterPro" id="IPR000591">
    <property type="entry name" value="DEP_dom"/>
</dbReference>
<dbReference type="Proteomes" id="UP000053558">
    <property type="component" value="Unassembled WGS sequence"/>
</dbReference>
<dbReference type="SMART" id="SM00315">
    <property type="entry name" value="RGS"/>
    <property type="match status" value="1"/>
</dbReference>
<dbReference type="InterPro" id="IPR044926">
    <property type="entry name" value="RGS_subdomain_2"/>
</dbReference>
<dbReference type="SUPFAM" id="SSF46785">
    <property type="entry name" value="Winged helix' DNA-binding domain"/>
    <property type="match status" value="1"/>
</dbReference>
<sequence length="641" mass="71688">MAPSDHPEAPPPSSSHMMKTTKRGRPFLKDTLDLFATLVVSLQLSTHKQYFRSYANSFSTDEAALNLGSLKFSQSNRGPDPKDKTRIVTTTTTTTFSMTRDMAKAMCQHFMDARLIENAADPGLNLFKDRGIYVCTPKGLHVLERFISKNGINSDHLQPIFSTQPICIKLLHLERRSADDEIIVTQSVITALFRRFVGRQQNYIIQHNGSSDAFQEYHERSKGVPLMDHQERSQPLLKGNVIQHKCCFMAVTALEWLCDFTSVVGREEAAEMAAQFVRFGLITLVSDKRKNNDSAIIFTVRGAAPGGNSPVSQHGEFRCTQKAIYKITEEGRRVAQWDDPRLGDQSPHSSSTNLHGSRSSHDGTAETKADSASISPDAKIHRRISMAEKLNASYEAGEKRAKESNTERLLTILEDASYRSLFRDFLKANFCEENLAFWMDVEDFRRKFATTSSAQAAAPIQRHGARTTTGQAAMERHHESLIHTAFHIYNKYLAPSSPNELNIDHGLRLDLAGYLNEIMTNLNGKSFDGQLEPGQAVSVNATQVHMLISLYTRIQTHVFRLMATDSVPKFVKTPRFVEARQWIGEGDATENDVFFLTKPPAPPGLGEETGGAYMTVSPKGSEREQREHRQHRDIPGSPGTS</sequence>
<feature type="domain" description="DEP" evidence="4">
    <location>
        <begin position="247"/>
        <end position="329"/>
    </location>
</feature>
<feature type="compositionally biased region" description="Basic and acidic residues" evidence="2">
    <location>
        <begin position="359"/>
        <end position="369"/>
    </location>
</feature>
<dbReference type="KEGG" id="cput:CONPUDRAFT_165051"/>
<evidence type="ECO:0000259" key="4">
    <source>
        <dbReference type="PROSITE" id="PS50186"/>
    </source>
</evidence>
<dbReference type="InterPro" id="IPR036388">
    <property type="entry name" value="WH-like_DNA-bd_sf"/>
</dbReference>
<reference evidence="6" key="1">
    <citation type="journal article" date="2012" name="Science">
        <title>The Paleozoic origin of enzymatic lignin decomposition reconstructed from 31 fungal genomes.</title>
        <authorList>
            <person name="Floudas D."/>
            <person name="Binder M."/>
            <person name="Riley R."/>
            <person name="Barry K."/>
            <person name="Blanchette R.A."/>
            <person name="Henrissat B."/>
            <person name="Martinez A.T."/>
            <person name="Otillar R."/>
            <person name="Spatafora J.W."/>
            <person name="Yadav J.S."/>
            <person name="Aerts A."/>
            <person name="Benoit I."/>
            <person name="Boyd A."/>
            <person name="Carlson A."/>
            <person name="Copeland A."/>
            <person name="Coutinho P.M."/>
            <person name="de Vries R.P."/>
            <person name="Ferreira P."/>
            <person name="Findley K."/>
            <person name="Foster B."/>
            <person name="Gaskell J."/>
            <person name="Glotzer D."/>
            <person name="Gorecki P."/>
            <person name="Heitman J."/>
            <person name="Hesse C."/>
            <person name="Hori C."/>
            <person name="Igarashi K."/>
            <person name="Jurgens J.A."/>
            <person name="Kallen N."/>
            <person name="Kersten P."/>
            <person name="Kohler A."/>
            <person name="Kuees U."/>
            <person name="Kumar T.K.A."/>
            <person name="Kuo A."/>
            <person name="LaButti K."/>
            <person name="Larrondo L.F."/>
            <person name="Lindquist E."/>
            <person name="Ling A."/>
            <person name="Lombard V."/>
            <person name="Lucas S."/>
            <person name="Lundell T."/>
            <person name="Martin R."/>
            <person name="McLaughlin D.J."/>
            <person name="Morgenstern I."/>
            <person name="Morin E."/>
            <person name="Murat C."/>
            <person name="Nagy L.G."/>
            <person name="Nolan M."/>
            <person name="Ohm R.A."/>
            <person name="Patyshakuliyeva A."/>
            <person name="Rokas A."/>
            <person name="Ruiz-Duenas F.J."/>
            <person name="Sabat G."/>
            <person name="Salamov A."/>
            <person name="Samejima M."/>
            <person name="Schmutz J."/>
            <person name="Slot J.C."/>
            <person name="St John F."/>
            <person name="Stenlid J."/>
            <person name="Sun H."/>
            <person name="Sun S."/>
            <person name="Syed K."/>
            <person name="Tsang A."/>
            <person name="Wiebenga A."/>
            <person name="Young D."/>
            <person name="Pisabarro A."/>
            <person name="Eastwood D.C."/>
            <person name="Martin F."/>
            <person name="Cullen D."/>
            <person name="Grigoriev I.V."/>
            <person name="Hibbett D.S."/>
        </authorList>
    </citation>
    <scope>NUCLEOTIDE SEQUENCE [LARGE SCALE GENOMIC DNA]</scope>
    <source>
        <strain evidence="6">RWD-64-598 SS2</strain>
    </source>
</reference>
<keyword evidence="1" id="KW-0734">Signal transduction inhibitor</keyword>
<dbReference type="GO" id="GO:0035556">
    <property type="term" value="P:intracellular signal transduction"/>
    <property type="evidence" value="ECO:0007669"/>
    <property type="project" value="InterPro"/>
</dbReference>
<dbReference type="SMART" id="SM00049">
    <property type="entry name" value="DEP"/>
    <property type="match status" value="2"/>
</dbReference>
<dbReference type="GeneID" id="19205241"/>
<dbReference type="PROSITE" id="PS50132">
    <property type="entry name" value="RGS"/>
    <property type="match status" value="1"/>
</dbReference>
<name>A0A5M3MUM5_CONPW</name>
<dbReference type="AlphaFoldDB" id="A0A5M3MUM5"/>
<feature type="region of interest" description="Disordered" evidence="2">
    <location>
        <begin position="599"/>
        <end position="641"/>
    </location>
</feature>
<evidence type="ECO:0000313" key="5">
    <source>
        <dbReference type="EMBL" id="EIW82464.1"/>
    </source>
</evidence>
<dbReference type="PANTHER" id="PTHR10845">
    <property type="entry name" value="REGULATOR OF G PROTEIN SIGNALING"/>
    <property type="match status" value="1"/>
</dbReference>
<gene>
    <name evidence="5" type="ORF">CONPUDRAFT_165051</name>
</gene>
<keyword evidence="6" id="KW-1185">Reference proteome</keyword>
<dbReference type="SUPFAM" id="SSF48097">
    <property type="entry name" value="Regulator of G-protein signaling, RGS"/>
    <property type="match status" value="1"/>
</dbReference>
<dbReference type="Pfam" id="PF25889">
    <property type="entry name" value="WHD_Fungal_DR"/>
    <property type="match status" value="1"/>
</dbReference>
<accession>A0A5M3MUM5</accession>
<feature type="compositionally biased region" description="Polar residues" evidence="2">
    <location>
        <begin position="346"/>
        <end position="357"/>
    </location>
</feature>
<organism evidence="5 6">
    <name type="scientific">Coniophora puteana (strain RWD-64-598)</name>
    <name type="common">Brown rot fungus</name>
    <dbReference type="NCBI Taxonomy" id="741705"/>
    <lineage>
        <taxon>Eukaryota</taxon>
        <taxon>Fungi</taxon>
        <taxon>Dikarya</taxon>
        <taxon>Basidiomycota</taxon>
        <taxon>Agaricomycotina</taxon>
        <taxon>Agaricomycetes</taxon>
        <taxon>Agaricomycetidae</taxon>
        <taxon>Boletales</taxon>
        <taxon>Coniophorineae</taxon>
        <taxon>Coniophoraceae</taxon>
        <taxon>Coniophora</taxon>
    </lineage>
</organism>
<comment type="caution">
    <text evidence="5">The sequence shown here is derived from an EMBL/GenBank/DDBJ whole genome shotgun (WGS) entry which is preliminary data.</text>
</comment>
<feature type="domain" description="RGS" evidence="3">
    <location>
        <begin position="408"/>
        <end position="576"/>
    </location>
</feature>
<feature type="compositionally biased region" description="Basic and acidic residues" evidence="2">
    <location>
        <begin position="620"/>
        <end position="634"/>
    </location>
</feature>
<protein>
    <submittedName>
        <fullName evidence="5">Regulator of G protein signaling</fullName>
    </submittedName>
</protein>
<feature type="region of interest" description="Disordered" evidence="2">
    <location>
        <begin position="336"/>
        <end position="380"/>
    </location>
</feature>
<feature type="region of interest" description="Disordered" evidence="2">
    <location>
        <begin position="1"/>
        <end position="20"/>
    </location>
</feature>
<dbReference type="RefSeq" id="XP_007768117.1">
    <property type="nucleotide sequence ID" value="XM_007769927.1"/>
</dbReference>
<dbReference type="CDD" id="cd04450">
    <property type="entry name" value="DEP_RGS7-like"/>
    <property type="match status" value="1"/>
</dbReference>
<dbReference type="Gene3D" id="1.10.10.10">
    <property type="entry name" value="Winged helix-like DNA-binding domain superfamily/Winged helix DNA-binding domain"/>
    <property type="match status" value="2"/>
</dbReference>
<dbReference type="PROSITE" id="PS50186">
    <property type="entry name" value="DEP"/>
    <property type="match status" value="1"/>
</dbReference>
<evidence type="ECO:0000256" key="1">
    <source>
        <dbReference type="ARBA" id="ARBA00022700"/>
    </source>
</evidence>
<dbReference type="GO" id="GO:0009968">
    <property type="term" value="P:negative regulation of signal transduction"/>
    <property type="evidence" value="ECO:0007669"/>
    <property type="project" value="UniProtKB-KW"/>
</dbReference>
<evidence type="ECO:0000259" key="3">
    <source>
        <dbReference type="PROSITE" id="PS50132"/>
    </source>
</evidence>
<evidence type="ECO:0000256" key="2">
    <source>
        <dbReference type="SAM" id="MobiDB-lite"/>
    </source>
</evidence>
<dbReference type="InterPro" id="IPR036305">
    <property type="entry name" value="RGS_sf"/>
</dbReference>
<dbReference type="OMA" id="DPGMRYL"/>